<evidence type="ECO:0000313" key="5">
    <source>
        <dbReference type="Proteomes" id="UP001157974"/>
    </source>
</evidence>
<protein>
    <recommendedName>
        <fullName evidence="3">Protein root UVB sensitive/RUS domain-containing protein</fullName>
    </recommendedName>
</protein>
<dbReference type="InterPro" id="IPR014729">
    <property type="entry name" value="Rossmann-like_a/b/a_fold"/>
</dbReference>
<dbReference type="PANTHER" id="PTHR12770:SF20">
    <property type="entry name" value="PROTEIN ROOT UVB SENSITIVE 6"/>
    <property type="match status" value="1"/>
</dbReference>
<feature type="domain" description="Protein root UVB sensitive/RUS" evidence="3">
    <location>
        <begin position="364"/>
        <end position="591"/>
    </location>
</feature>
<dbReference type="EMBL" id="JAMWBK010000002">
    <property type="protein sequence ID" value="KAJ8907618.1"/>
    <property type="molecule type" value="Genomic_DNA"/>
</dbReference>
<evidence type="ECO:0000256" key="2">
    <source>
        <dbReference type="SAM" id="MobiDB-lite"/>
    </source>
</evidence>
<comment type="similarity">
    <text evidence="1">Belongs to the RUS1 family.</text>
</comment>
<proteinExistence type="inferred from homology"/>
<keyword evidence="5" id="KW-1185">Reference proteome</keyword>
<organism evidence="4 5">
    <name type="scientific">Rhodosorus marinus</name>
    <dbReference type="NCBI Taxonomy" id="101924"/>
    <lineage>
        <taxon>Eukaryota</taxon>
        <taxon>Rhodophyta</taxon>
        <taxon>Stylonematophyceae</taxon>
        <taxon>Stylonematales</taxon>
        <taxon>Stylonemataceae</taxon>
        <taxon>Rhodosorus</taxon>
    </lineage>
</organism>
<evidence type="ECO:0000259" key="3">
    <source>
        <dbReference type="Pfam" id="PF04884"/>
    </source>
</evidence>
<feature type="region of interest" description="Disordered" evidence="2">
    <location>
        <begin position="53"/>
        <end position="75"/>
    </location>
</feature>
<name>A0AAV8V169_9RHOD</name>
<dbReference type="InterPro" id="IPR006968">
    <property type="entry name" value="RUS_fam"/>
</dbReference>
<dbReference type="Proteomes" id="UP001157974">
    <property type="component" value="Unassembled WGS sequence"/>
</dbReference>
<dbReference type="Gene3D" id="3.40.50.620">
    <property type="entry name" value="HUPs"/>
    <property type="match status" value="1"/>
</dbReference>
<dbReference type="InterPro" id="IPR054549">
    <property type="entry name" value="UVB_sens_RUS_dom"/>
</dbReference>
<dbReference type="SUPFAM" id="SSF52425">
    <property type="entry name" value="Cryptochrome/photolyase, N-terminal domain"/>
    <property type="match status" value="1"/>
</dbReference>
<comment type="caution">
    <text evidence="4">The sequence shown here is derived from an EMBL/GenBank/DDBJ whole genome shotgun (WGS) entry which is preliminary data.</text>
</comment>
<reference evidence="4 5" key="1">
    <citation type="journal article" date="2023" name="Nat. Commun.">
        <title>Origin of minicircular mitochondrial genomes in red algae.</title>
        <authorList>
            <person name="Lee Y."/>
            <person name="Cho C.H."/>
            <person name="Lee Y.M."/>
            <person name="Park S.I."/>
            <person name="Yang J.H."/>
            <person name="West J.A."/>
            <person name="Bhattacharya D."/>
            <person name="Yoon H.S."/>
        </authorList>
    </citation>
    <scope>NUCLEOTIDE SEQUENCE [LARGE SCALE GENOMIC DNA]</scope>
    <source>
        <strain evidence="4 5">CCMP1338</strain>
        <tissue evidence="4">Whole cell</tissue>
    </source>
</reference>
<dbReference type="PANTHER" id="PTHR12770">
    <property type="entry name" value="RUS1 FAMILY PROTEIN C16ORF58"/>
    <property type="match status" value="1"/>
</dbReference>
<gene>
    <name evidence="4" type="ORF">NDN08_007728</name>
</gene>
<dbReference type="Pfam" id="PF04884">
    <property type="entry name" value="UVB_sens_prot"/>
    <property type="match status" value="1"/>
</dbReference>
<dbReference type="AlphaFoldDB" id="A0AAV8V169"/>
<sequence>MPSCSSTHDFAFAPPAPIYGSGASGVCAQFDSGRNRNRSSLFQSHLPRRPRNRILTEPSREWQRQKLPNVDGRSSSRRSADACIVYLRIGDLRLHDNPAFSASTNYKHCIPICVLDAADRDFLGALSCATYLRDALRARGSNLWIGISSSPGLVLRQYAMLLPSVTILMNQHSNNEKLHLNTGCREVRLPPMPATLPSADSPKRLPPPPPEMARCSLSAQQPTYRGSLCERKSLLRLKKILLSASTPYEHAAIAQGELGVAALFKRELRVGCLSTRRLRWEMRNSRVSKASSSRFSKNRVSSTRIGAVPSPFLASVGLATVAAYDLNGSKRRSLAWDEDSGQLFLTSTNSPEEELAQWLKHKYEQLRRLFLPDDVSPDYYHFTAIRFVQRIISATVNVLGTQSLILALGLKSGANNQAAAIAWVLKNGFGRVGKMLWAGTKGKDFDVDPKRWRFNSALVYSLGNAMEILTQVFPSSFLFFATMAITFKQVSWLTATATRNAMYRSFGRKRDNIGDITAKGEAQIVIAELIGMGLGISLSKVIGTKMRSIVTAFTLLSLLDIAAIHQELRVVVFRNLNPQRTGLIVDEYTSKGTMPTPHTISRRERIMLRPLIGEDGVTFTGLLEIVTTKDEWRRYMEIFRKEKFLIGCKSKKGKPCPGKQCKIVIHEDARSRDILRSMLTLGYLRQEKGVTFETISEAKGKADQEIRPFLDAAKNAGWNTEQLLYTTLKRRCSW</sequence>
<evidence type="ECO:0000256" key="1">
    <source>
        <dbReference type="ARBA" id="ARBA00007558"/>
    </source>
</evidence>
<evidence type="ECO:0000313" key="4">
    <source>
        <dbReference type="EMBL" id="KAJ8907618.1"/>
    </source>
</evidence>
<dbReference type="InterPro" id="IPR036155">
    <property type="entry name" value="Crypto/Photolyase_N_sf"/>
</dbReference>
<accession>A0AAV8V169</accession>